<feature type="transmembrane region" description="Helical" evidence="2">
    <location>
        <begin position="540"/>
        <end position="559"/>
    </location>
</feature>
<protein>
    <submittedName>
        <fullName evidence="3">AcrB/AcrD/AcrF family protein</fullName>
    </submittedName>
</protein>
<keyword evidence="1" id="KW-0175">Coiled coil</keyword>
<dbReference type="InterPro" id="IPR001036">
    <property type="entry name" value="Acrflvin-R"/>
</dbReference>
<dbReference type="GO" id="GO:0042910">
    <property type="term" value="F:xenobiotic transmembrane transporter activity"/>
    <property type="evidence" value="ECO:0007669"/>
    <property type="project" value="TreeGrafter"/>
</dbReference>
<evidence type="ECO:0000256" key="2">
    <source>
        <dbReference type="SAM" id="Phobius"/>
    </source>
</evidence>
<dbReference type="OrthoDB" id="9757940at2"/>
<feature type="transmembrane region" description="Helical" evidence="2">
    <location>
        <begin position="12"/>
        <end position="31"/>
    </location>
</feature>
<dbReference type="AlphaFoldDB" id="A0A2V1GQE2"/>
<name>A0A2V1GQE2_9GAMM</name>
<dbReference type="Gene3D" id="1.20.1640.10">
    <property type="entry name" value="Multidrug efflux transporter AcrB transmembrane domain"/>
    <property type="match status" value="2"/>
</dbReference>
<feature type="transmembrane region" description="Helical" evidence="2">
    <location>
        <begin position="470"/>
        <end position="493"/>
    </location>
</feature>
<feature type="coiled-coil region" evidence="1">
    <location>
        <begin position="99"/>
        <end position="126"/>
    </location>
</feature>
<dbReference type="PANTHER" id="PTHR32063:SF33">
    <property type="entry name" value="RND SUPERFAMILY EFFLUX PUMP PERMEASE COMPONENT"/>
    <property type="match status" value="1"/>
</dbReference>
<feature type="transmembrane region" description="Helical" evidence="2">
    <location>
        <begin position="398"/>
        <end position="421"/>
    </location>
</feature>
<keyword evidence="2" id="KW-0472">Membrane</keyword>
<dbReference type="EMBL" id="QDDL01000009">
    <property type="protein sequence ID" value="PVZ65692.1"/>
    <property type="molecule type" value="Genomic_DNA"/>
</dbReference>
<dbReference type="Pfam" id="PF00873">
    <property type="entry name" value="ACR_tran"/>
    <property type="match status" value="1"/>
</dbReference>
<keyword evidence="2" id="KW-1133">Transmembrane helix</keyword>
<evidence type="ECO:0000313" key="4">
    <source>
        <dbReference type="Proteomes" id="UP000244906"/>
    </source>
</evidence>
<comment type="caution">
    <text evidence="3">The sequence shown here is derived from an EMBL/GenBank/DDBJ whole genome shotgun (WGS) entry which is preliminary data.</text>
</comment>
<keyword evidence="2" id="KW-0812">Transmembrane</keyword>
<feature type="transmembrane region" description="Helical" evidence="2">
    <location>
        <begin position="904"/>
        <end position="924"/>
    </location>
</feature>
<dbReference type="Gene3D" id="3.30.2090.10">
    <property type="entry name" value="Multidrug efflux transporter AcrB TolC docking domain, DN and DC subdomains"/>
    <property type="match status" value="2"/>
</dbReference>
<dbReference type="InterPro" id="IPR027463">
    <property type="entry name" value="AcrB_DN_DC_subdom"/>
</dbReference>
<dbReference type="Gene3D" id="3.30.70.1320">
    <property type="entry name" value="Multidrug efflux transporter AcrB pore domain like"/>
    <property type="match status" value="1"/>
</dbReference>
<feature type="transmembrane region" description="Helical" evidence="2">
    <location>
        <begin position="930"/>
        <end position="954"/>
    </location>
</feature>
<dbReference type="SUPFAM" id="SSF82693">
    <property type="entry name" value="Multidrug efflux transporter AcrB pore domain, PN1, PN2, PC1 and PC2 subdomains"/>
    <property type="match status" value="3"/>
</dbReference>
<feature type="transmembrane region" description="Helical" evidence="2">
    <location>
        <begin position="433"/>
        <end position="458"/>
    </location>
</feature>
<feature type="transmembrane region" description="Helical" evidence="2">
    <location>
        <begin position="372"/>
        <end position="392"/>
    </location>
</feature>
<dbReference type="SUPFAM" id="SSF82866">
    <property type="entry name" value="Multidrug efflux transporter AcrB transmembrane domain"/>
    <property type="match status" value="2"/>
</dbReference>
<feature type="transmembrane region" description="Helical" evidence="2">
    <location>
        <begin position="349"/>
        <end position="365"/>
    </location>
</feature>
<evidence type="ECO:0000256" key="1">
    <source>
        <dbReference type="SAM" id="Coils"/>
    </source>
</evidence>
<feature type="transmembrane region" description="Helical" evidence="2">
    <location>
        <begin position="1009"/>
        <end position="1029"/>
    </location>
</feature>
<feature type="transmembrane region" description="Helical" evidence="2">
    <location>
        <begin position="876"/>
        <end position="892"/>
    </location>
</feature>
<dbReference type="PRINTS" id="PR00702">
    <property type="entry name" value="ACRIFLAVINRP"/>
</dbReference>
<dbReference type="SUPFAM" id="SSF82714">
    <property type="entry name" value="Multidrug efflux transporter AcrB TolC docking domain, DN and DC subdomains"/>
    <property type="match status" value="2"/>
</dbReference>
<keyword evidence="4" id="KW-1185">Reference proteome</keyword>
<feature type="transmembrane region" description="Helical" evidence="2">
    <location>
        <begin position="975"/>
        <end position="997"/>
    </location>
</feature>
<dbReference type="Proteomes" id="UP000244906">
    <property type="component" value="Unassembled WGS sequence"/>
</dbReference>
<dbReference type="RefSeq" id="WP_116688431.1">
    <property type="nucleotide sequence ID" value="NZ_CAWNYD010000009.1"/>
</dbReference>
<gene>
    <name evidence="3" type="ORF">DC094_17565</name>
</gene>
<dbReference type="Gene3D" id="3.30.70.1430">
    <property type="entry name" value="Multidrug efflux transporter AcrB pore domain"/>
    <property type="match status" value="2"/>
</dbReference>
<accession>A0A2V1GQE2</accession>
<dbReference type="GO" id="GO:0005886">
    <property type="term" value="C:plasma membrane"/>
    <property type="evidence" value="ECO:0007669"/>
    <property type="project" value="TreeGrafter"/>
</dbReference>
<dbReference type="PANTHER" id="PTHR32063">
    <property type="match status" value="1"/>
</dbReference>
<organism evidence="3 4">
    <name type="scientific">Pelagibaculum spongiae</name>
    <dbReference type="NCBI Taxonomy" id="2080658"/>
    <lineage>
        <taxon>Bacteria</taxon>
        <taxon>Pseudomonadati</taxon>
        <taxon>Pseudomonadota</taxon>
        <taxon>Gammaproteobacteria</taxon>
        <taxon>Oceanospirillales</taxon>
        <taxon>Pelagibaculum</taxon>
    </lineage>
</organism>
<dbReference type="Gene3D" id="3.30.70.1440">
    <property type="entry name" value="Multidrug efflux transporter AcrB pore domain"/>
    <property type="match status" value="1"/>
</dbReference>
<evidence type="ECO:0000313" key="3">
    <source>
        <dbReference type="EMBL" id="PVZ65692.1"/>
    </source>
</evidence>
<proteinExistence type="predicted"/>
<reference evidence="3 4" key="1">
    <citation type="submission" date="2018-04" db="EMBL/GenBank/DDBJ databases">
        <title>Thalassorhabdus spongiae gen. nov., sp. nov., isolated from a marine sponge in South-West Iceland.</title>
        <authorList>
            <person name="Knobloch S."/>
            <person name="Daussin A."/>
            <person name="Johannsson R."/>
            <person name="Marteinsson V.T."/>
        </authorList>
    </citation>
    <scope>NUCLEOTIDE SEQUENCE [LARGE SCALE GENOMIC DNA]</scope>
    <source>
        <strain evidence="3 4">Hp12</strain>
    </source>
</reference>
<sequence>MWLKKLIENHVTTNLVFLLILLSGTFVYSQLPREQDPTVNFNWVQITTVLPGATAEDVEKKVTDVLEESLEGLQDIKFVSSTSRENLSSILVRFQDIDDDRFEKRIADLRREISSAEADLPDAAKQPNIFEITTANAFPTATVVLTAPSDGENLRRQARAVEKDLARIPGVDRVQPTGLRSPEIHILFDPVRIQSLGLSPTDIANSVQGYFVDSSAGTIDVNSRQWLIRVNGTTDNPEQLAQLPISRMMPGNNSSNDSANNNREIRLGDIAQIVRAREKAARLVSYQGQPAVMFAVMKQAESNTLELVDRIVQFIDNRNRLKNELGVEYILIDDQTSITRSALDTMQTNAIYGLFLVLLVSWLFLGSRISFLVTIGIPFTLAGTFIVLQQLGQTLNTSVLLAIVISLGMLVDDAVVVVESIHYKLRRGIESKVAAWTGLLEVIKPVTASVLTTMAAFLPLMLLPGILGKFMMVIPLVVTTALAISLIEAYWMLPGHVLAAKVSFKNPSRVDKTRQRMIHKIQVRYGFALLKILRHPRKTLAGLVLLFALAMSALASGMIRMDFFASDTLRIFYINIDMPASSSLNSTLELVKRVEKTANARLEDGEARSVVSYAGQQFTDTAPRFGNQVGQVLISLNPQQENMRSVEAIIESMRPGVEKIVGAQSISFLKLAGGPPTSKPVSIKLRGDDFNQIRAAADTLSSFMNNDPRFTDINDDDEPGSQGLTLKLNSDAINRLGISPSEVRRTINMLANGEIISSLQSQGDSVSLRLKSLATSQGPYQDLQAFLDLSLTAPNGQIVPLRELVIAEKSRVKGNIFHYNFLRTITIEADIDKQLTDTVQANTVLRDFWQTIAADYPTINPDYTGELDDINESLDAIGGLFLFGIGLMYLILATQFQSYFQPMMILVSVPLAFIGVVLGLIVSGNPLSLYTLYGIVALAGIAVNSSIVLISTANDNLRKGMTLIHAIFYASRRRMLPIMITTLTTIAGLFSLAFGLGGESLLWSPVATAIVWGLFFSSFLTLFIIPALYQMSMRKAARKLQEQQ</sequence>